<evidence type="ECO:0000256" key="1">
    <source>
        <dbReference type="SAM" id="MobiDB-lite"/>
    </source>
</evidence>
<protein>
    <submittedName>
        <fullName evidence="2">Uncharacterized protein YukE</fullName>
    </submittedName>
</protein>
<proteinExistence type="predicted"/>
<organism evidence="2 3">
    <name type="scientific">Saccharopolyspora phatthalungensis</name>
    <dbReference type="NCBI Taxonomy" id="664693"/>
    <lineage>
        <taxon>Bacteria</taxon>
        <taxon>Bacillati</taxon>
        <taxon>Actinomycetota</taxon>
        <taxon>Actinomycetes</taxon>
        <taxon>Pseudonocardiales</taxon>
        <taxon>Pseudonocardiaceae</taxon>
        <taxon>Saccharopolyspora</taxon>
    </lineage>
</organism>
<name>A0A840QB32_9PSEU</name>
<dbReference type="RefSeq" id="WP_184728166.1">
    <property type="nucleotide sequence ID" value="NZ_JACHIW010000001.1"/>
</dbReference>
<dbReference type="EMBL" id="JACHIW010000001">
    <property type="protein sequence ID" value="MBB5157157.1"/>
    <property type="molecule type" value="Genomic_DNA"/>
</dbReference>
<dbReference type="SUPFAM" id="SSF140453">
    <property type="entry name" value="EsxAB dimer-like"/>
    <property type="match status" value="1"/>
</dbReference>
<reference evidence="2 3" key="1">
    <citation type="submission" date="2020-08" db="EMBL/GenBank/DDBJ databases">
        <title>Sequencing the genomes of 1000 actinobacteria strains.</title>
        <authorList>
            <person name="Klenk H.-P."/>
        </authorList>
    </citation>
    <scope>NUCLEOTIDE SEQUENCE [LARGE SCALE GENOMIC DNA]</scope>
    <source>
        <strain evidence="2 3">DSM 45584</strain>
    </source>
</reference>
<feature type="region of interest" description="Disordered" evidence="1">
    <location>
        <begin position="249"/>
        <end position="302"/>
    </location>
</feature>
<keyword evidence="3" id="KW-1185">Reference proteome</keyword>
<dbReference type="Proteomes" id="UP000584374">
    <property type="component" value="Unassembled WGS sequence"/>
</dbReference>
<accession>A0A840QB32</accession>
<evidence type="ECO:0000313" key="2">
    <source>
        <dbReference type="EMBL" id="MBB5157157.1"/>
    </source>
</evidence>
<gene>
    <name evidence="2" type="ORF">BJ970_004691</name>
</gene>
<evidence type="ECO:0000313" key="3">
    <source>
        <dbReference type="Proteomes" id="UP000584374"/>
    </source>
</evidence>
<dbReference type="AlphaFoldDB" id="A0A840QB32"/>
<comment type="caution">
    <text evidence="2">The sequence shown here is derived from an EMBL/GenBank/DDBJ whole genome shotgun (WGS) entry which is preliminary data.</text>
</comment>
<sequence length="382" mass="39888">MTNPLVADRVDSTTGFSGVPILESVDETKKALESGDWASGVLGAAVTGLDALGMALDPFGSILAAGVGWLMEHVGPLSDALDSLTGDPDEIKAHSETWKNVGDELAAINTEMADLVNSDTASWIGEAGDAYRARSGDTGKLLEAAQKGAEGASSGIGTAGEVVAAVRTLVRDIIAELVGRLVSWALQVLATAGIAMTWVVPQVAAAVAKVAAKIADITMKLVKALKALAPMLKKLGSSFRDAKKALDKIKADSGKNSGPKPPPNRPPKNDGPNSRGPQGGETTRGGRPEPKPNPPRINIQDYNKAKTILADIGSMTARKSHVKHDKDSAPSNHGASLLAAARDEFQQQGKNAGLPKHTYNGMTKEQYDAIHRAAETMGISKW</sequence>
<dbReference type="InterPro" id="IPR036689">
    <property type="entry name" value="ESAT-6-like_sf"/>
</dbReference>